<dbReference type="AlphaFoldDB" id="W1NPU7"/>
<dbReference type="EMBL" id="KI395136">
    <property type="protein sequence ID" value="ERM98901.1"/>
    <property type="molecule type" value="Genomic_DNA"/>
</dbReference>
<feature type="domain" description="AB hydrolase-1" evidence="2">
    <location>
        <begin position="66"/>
        <end position="327"/>
    </location>
</feature>
<dbReference type="OMA" id="APSINYW"/>
<keyword evidence="1" id="KW-0732">Signal</keyword>
<feature type="signal peptide" evidence="1">
    <location>
        <begin position="1"/>
        <end position="18"/>
    </location>
</feature>
<name>W1NPU7_AMBTC</name>
<feature type="chain" id="PRO_5004806848" description="AB hydrolase-1 domain-containing protein" evidence="1">
    <location>
        <begin position="19"/>
        <end position="345"/>
    </location>
</feature>
<dbReference type="InterPro" id="IPR000073">
    <property type="entry name" value="AB_hydrolase_1"/>
</dbReference>
<evidence type="ECO:0000313" key="4">
    <source>
        <dbReference type="Proteomes" id="UP000017836"/>
    </source>
</evidence>
<dbReference type="HOGENOM" id="CLU_020336_49_3_1"/>
<accession>W1NPU7</accession>
<gene>
    <name evidence="3" type="ORF">AMTR_s00114p00061700</name>
</gene>
<dbReference type="Pfam" id="PF12697">
    <property type="entry name" value="Abhydrolase_6"/>
    <property type="match status" value="1"/>
</dbReference>
<dbReference type="InterPro" id="IPR029058">
    <property type="entry name" value="AB_hydrolase_fold"/>
</dbReference>
<sequence length="345" mass="39237">MVGKIVLVLLVGLMGITYKTITPPPPKICGSPSGPPVTGPRVRLKDDRLLAYFEKGDARAKATYKIVMAHGFHCSRYDSLLASQEFLEEHGVYILSYDRAGYGESDPNPKRSVKSEAFDVENLADALQLGPKFYVMGFSMGGHTVWSCLKYIPHRLAGAALIAPVVNYWWPSFPPSLSQEAFKWQLVQDQWAVRVFHYAPRLTYWWITQKWFPGSSVSASDNKIFNPWDTKLIPNITEFRKHFEHQARQQGIYESLVRDANVGFGSWDYDPMELHNPFPNGEGSVHLWHGDDDLIVPVMLQRYIPTKLPWIKYHELPSVGHMLIYDPNICDTILKALLQGEKNSS</sequence>
<dbReference type="eggNOG" id="ENOG502QS8H">
    <property type="taxonomic scope" value="Eukaryota"/>
</dbReference>
<dbReference type="FunFam" id="3.40.50.1820:FF:000270">
    <property type="entry name" value="Alpha/beta-Hydrolases superfamily protein"/>
    <property type="match status" value="1"/>
</dbReference>
<evidence type="ECO:0000313" key="3">
    <source>
        <dbReference type="EMBL" id="ERM98901.1"/>
    </source>
</evidence>
<evidence type="ECO:0000256" key="1">
    <source>
        <dbReference type="SAM" id="SignalP"/>
    </source>
</evidence>
<dbReference type="PANTHER" id="PTHR45763">
    <property type="entry name" value="HYDROLASE, ALPHA/BETA FOLD FAMILY PROTEIN, EXPRESSED-RELATED"/>
    <property type="match status" value="1"/>
</dbReference>
<dbReference type="Gene3D" id="3.40.50.1820">
    <property type="entry name" value="alpha/beta hydrolase"/>
    <property type="match status" value="1"/>
</dbReference>
<organism evidence="3 4">
    <name type="scientific">Amborella trichopoda</name>
    <dbReference type="NCBI Taxonomy" id="13333"/>
    <lineage>
        <taxon>Eukaryota</taxon>
        <taxon>Viridiplantae</taxon>
        <taxon>Streptophyta</taxon>
        <taxon>Embryophyta</taxon>
        <taxon>Tracheophyta</taxon>
        <taxon>Spermatophyta</taxon>
        <taxon>Magnoliopsida</taxon>
        <taxon>Amborellales</taxon>
        <taxon>Amborellaceae</taxon>
        <taxon>Amborella</taxon>
    </lineage>
</organism>
<dbReference type="PANTHER" id="PTHR45763:SF51">
    <property type="entry name" value="ALPHA_BETA-HYDROLASES SUPERFAMILY PROTEIN"/>
    <property type="match status" value="1"/>
</dbReference>
<keyword evidence="4" id="KW-1185">Reference proteome</keyword>
<evidence type="ECO:0000259" key="2">
    <source>
        <dbReference type="Pfam" id="PF12697"/>
    </source>
</evidence>
<proteinExistence type="predicted"/>
<dbReference type="Proteomes" id="UP000017836">
    <property type="component" value="Unassembled WGS sequence"/>
</dbReference>
<reference evidence="4" key="1">
    <citation type="journal article" date="2013" name="Science">
        <title>The Amborella genome and the evolution of flowering plants.</title>
        <authorList>
            <consortium name="Amborella Genome Project"/>
        </authorList>
    </citation>
    <scope>NUCLEOTIDE SEQUENCE [LARGE SCALE GENOMIC DNA]</scope>
</reference>
<protein>
    <recommendedName>
        <fullName evidence="2">AB hydrolase-1 domain-containing protein</fullName>
    </recommendedName>
</protein>
<dbReference type="Gramene" id="ERM98901">
    <property type="protein sequence ID" value="ERM98901"/>
    <property type="gene ID" value="AMTR_s00114p00061700"/>
</dbReference>
<dbReference type="SUPFAM" id="SSF53474">
    <property type="entry name" value="alpha/beta-Hydrolases"/>
    <property type="match status" value="1"/>
</dbReference>